<dbReference type="PROSITE" id="PS51257">
    <property type="entry name" value="PROKAR_LIPOPROTEIN"/>
    <property type="match status" value="1"/>
</dbReference>
<accession>H1XW53</accession>
<evidence type="ECO:0000313" key="1">
    <source>
        <dbReference type="EMBL" id="APF19007.1"/>
    </source>
</evidence>
<proteinExistence type="predicted"/>
<evidence type="ECO:0000313" key="2">
    <source>
        <dbReference type="EMBL" id="EHO42958.1"/>
    </source>
</evidence>
<dbReference type="InterPro" id="IPR009003">
    <property type="entry name" value="Peptidase_S1_PA"/>
</dbReference>
<dbReference type="AlphaFoldDB" id="H1XW53"/>
<dbReference type="InParanoid" id="H1XW53"/>
<evidence type="ECO:0000313" key="4">
    <source>
        <dbReference type="Proteomes" id="UP000183868"/>
    </source>
</evidence>
<reference evidence="1 4" key="2">
    <citation type="submission" date="2016-11" db="EMBL/GenBank/DDBJ databases">
        <title>Genomic analysis of Caldithrix abyssi and proposal of a novel bacterial phylum Caldithrichaeota.</title>
        <authorList>
            <person name="Kublanov I."/>
            <person name="Sigalova O."/>
            <person name="Gavrilov S."/>
            <person name="Lebedinsky A."/>
            <person name="Ivanova N."/>
            <person name="Daum C."/>
            <person name="Reddy T."/>
            <person name="Klenk H.P."/>
            <person name="Goker M."/>
            <person name="Reva O."/>
            <person name="Miroshnichenko M."/>
            <person name="Kyprides N."/>
            <person name="Woyke T."/>
            <person name="Gelfand M."/>
        </authorList>
    </citation>
    <scope>NUCLEOTIDE SEQUENCE [LARGE SCALE GENOMIC DNA]</scope>
    <source>
        <strain evidence="1 4">LF13</strain>
    </source>
</reference>
<dbReference type="RefSeq" id="WP_006930388.1">
    <property type="nucleotide sequence ID" value="NZ_CM001402.1"/>
</dbReference>
<dbReference type="Proteomes" id="UP000004671">
    <property type="component" value="Chromosome"/>
</dbReference>
<dbReference type="EMBL" id="CM001402">
    <property type="protein sequence ID" value="EHO42958.1"/>
    <property type="molecule type" value="Genomic_DNA"/>
</dbReference>
<dbReference type="Proteomes" id="UP000183868">
    <property type="component" value="Chromosome"/>
</dbReference>
<organism evidence="2 3">
    <name type="scientific">Caldithrix abyssi DSM 13497</name>
    <dbReference type="NCBI Taxonomy" id="880073"/>
    <lineage>
        <taxon>Bacteria</taxon>
        <taxon>Pseudomonadati</taxon>
        <taxon>Calditrichota</taxon>
        <taxon>Calditrichia</taxon>
        <taxon>Calditrichales</taxon>
        <taxon>Calditrichaceae</taxon>
        <taxon>Caldithrix</taxon>
    </lineage>
</organism>
<protein>
    <recommendedName>
        <fullName evidence="5">Trypsin-like peptidase domain-containing protein</fullName>
    </recommendedName>
</protein>
<dbReference type="eggNOG" id="COG0265">
    <property type="taxonomic scope" value="Bacteria"/>
</dbReference>
<dbReference type="STRING" id="880073.Cabys_2258"/>
<evidence type="ECO:0008006" key="5">
    <source>
        <dbReference type="Google" id="ProtNLM"/>
    </source>
</evidence>
<dbReference type="Pfam" id="PF13365">
    <property type="entry name" value="Trypsin_2"/>
    <property type="match status" value="1"/>
</dbReference>
<dbReference type="SUPFAM" id="SSF50494">
    <property type="entry name" value="Trypsin-like serine proteases"/>
    <property type="match status" value="1"/>
</dbReference>
<dbReference type="HOGENOM" id="CLU_784542_0_0_0"/>
<dbReference type="EMBL" id="CP018099">
    <property type="protein sequence ID" value="APF19007.1"/>
    <property type="molecule type" value="Genomic_DNA"/>
</dbReference>
<name>H1XW53_CALAY</name>
<dbReference type="OrthoDB" id="1523060at2"/>
<dbReference type="Gene3D" id="2.40.10.120">
    <property type="match status" value="1"/>
</dbReference>
<dbReference type="PaxDb" id="880073-Calab_3354"/>
<keyword evidence="3" id="KW-1185">Reference proteome</keyword>
<evidence type="ECO:0000313" key="3">
    <source>
        <dbReference type="Proteomes" id="UP000004671"/>
    </source>
</evidence>
<dbReference type="KEGG" id="caby:Cabys_2258"/>
<sequence precursor="true">MRLLLIFITFSFIFACSGQKQTLQPIKPLAPEPDGKYDSEFPIQPTAPHLNRFARSIKLISTMTFYKAYQFRFEDYITESDLKKPDIQKLSTTEYIYQRPASGTATLLSQNDRELIFLTCNHIVNHPDTIITYYSKKENSREKSPFVHSMSVKIKETMNIVGIQHASQPVLLAFEEKTDLAIIGVKLSRIPPAPLPVLNVPFGKAAQLEWGTFIYFLSYPLGKLMLSHSLVSQPNRDSAHNFLFNSSLTRGISGGIVLALRDGVPNFEIVGIVSALGAQTQYFLKPDLNRVSWMFDTYQPYTGDIFIDQQVGNNSGVIFAVSAENIVNFLKKNKRRIEEQGFEFPAKFIRVVR</sequence>
<reference evidence="2 3" key="1">
    <citation type="submission" date="2011-09" db="EMBL/GenBank/DDBJ databases">
        <title>The permanent draft genome of Caldithrix abyssi DSM 13497.</title>
        <authorList>
            <consortium name="US DOE Joint Genome Institute (JGI-PGF)"/>
            <person name="Lucas S."/>
            <person name="Han J."/>
            <person name="Lapidus A."/>
            <person name="Bruce D."/>
            <person name="Goodwin L."/>
            <person name="Pitluck S."/>
            <person name="Peters L."/>
            <person name="Kyrpides N."/>
            <person name="Mavromatis K."/>
            <person name="Ivanova N."/>
            <person name="Mikhailova N."/>
            <person name="Chertkov O."/>
            <person name="Detter J.C."/>
            <person name="Tapia R."/>
            <person name="Han C."/>
            <person name="Land M."/>
            <person name="Hauser L."/>
            <person name="Markowitz V."/>
            <person name="Cheng J.-F."/>
            <person name="Hugenholtz P."/>
            <person name="Woyke T."/>
            <person name="Wu D."/>
            <person name="Spring S."/>
            <person name="Brambilla E."/>
            <person name="Klenk H.-P."/>
            <person name="Eisen J.A."/>
        </authorList>
    </citation>
    <scope>NUCLEOTIDE SEQUENCE [LARGE SCALE GENOMIC DNA]</scope>
    <source>
        <strain evidence="2 3">DSM 13497</strain>
    </source>
</reference>
<gene>
    <name evidence="1" type="ORF">Cabys_2258</name>
    <name evidence="2" type="ORF">Calab_3354</name>
</gene>